<keyword evidence="2" id="KW-1185">Reference proteome</keyword>
<protein>
    <submittedName>
        <fullName evidence="1">1320_t:CDS:1</fullName>
    </submittedName>
</protein>
<gene>
    <name evidence="1" type="ORF">ACOLOM_LOCUS7577</name>
</gene>
<name>A0ACA9N1W5_9GLOM</name>
<evidence type="ECO:0000313" key="2">
    <source>
        <dbReference type="Proteomes" id="UP000789525"/>
    </source>
</evidence>
<proteinExistence type="predicted"/>
<organism evidence="1 2">
    <name type="scientific">Acaulospora colombiana</name>
    <dbReference type="NCBI Taxonomy" id="27376"/>
    <lineage>
        <taxon>Eukaryota</taxon>
        <taxon>Fungi</taxon>
        <taxon>Fungi incertae sedis</taxon>
        <taxon>Mucoromycota</taxon>
        <taxon>Glomeromycotina</taxon>
        <taxon>Glomeromycetes</taxon>
        <taxon>Diversisporales</taxon>
        <taxon>Acaulosporaceae</taxon>
        <taxon>Acaulospora</taxon>
    </lineage>
</organism>
<sequence length="230" mass="26581">MDCPLDWQDYINRQVRTLAAYNSVPFTKLLSRYDVRLLLHSAPKSSVKAIEVDREDGWDDLPSDAEDLFFFSQEEADDIRREKKRKLMDAAHEARLAAMKVKDTEEASGSTELDPNEEPDDAQLRLMKKTAAHIVSSPNALQFEMRILANHGEDPRFAFLRGRWKNKWEEVKASARTQPTTAPPKVVAPPSGLVTYKEDETEQQTDEQRIKAERLARVKEWARKRKEEKK</sequence>
<reference evidence="1" key="1">
    <citation type="submission" date="2021-06" db="EMBL/GenBank/DDBJ databases">
        <authorList>
            <person name="Kallberg Y."/>
            <person name="Tangrot J."/>
            <person name="Rosling A."/>
        </authorList>
    </citation>
    <scope>NUCLEOTIDE SEQUENCE</scope>
    <source>
        <strain evidence="1">CL356</strain>
    </source>
</reference>
<evidence type="ECO:0000313" key="1">
    <source>
        <dbReference type="EMBL" id="CAG8629191.1"/>
    </source>
</evidence>
<accession>A0ACA9N1W5</accession>
<dbReference type="EMBL" id="CAJVPT010017812">
    <property type="protein sequence ID" value="CAG8629191.1"/>
    <property type="molecule type" value="Genomic_DNA"/>
</dbReference>
<dbReference type="Proteomes" id="UP000789525">
    <property type="component" value="Unassembled WGS sequence"/>
</dbReference>
<comment type="caution">
    <text evidence="1">The sequence shown here is derived from an EMBL/GenBank/DDBJ whole genome shotgun (WGS) entry which is preliminary data.</text>
</comment>